<feature type="domain" description="Coenzyme F420 hydrogenase/dehydrogenase beta subunit C-terminal" evidence="4">
    <location>
        <begin position="936"/>
        <end position="1081"/>
    </location>
</feature>
<keyword evidence="1" id="KW-0175">Coiled coil</keyword>
<dbReference type="InterPro" id="IPR007525">
    <property type="entry name" value="FrhB_FdhB_C"/>
</dbReference>
<feature type="compositionally biased region" description="Polar residues" evidence="2">
    <location>
        <begin position="617"/>
        <end position="630"/>
    </location>
</feature>
<comment type="caution">
    <text evidence="5">The sequence shown here is derived from an EMBL/GenBank/DDBJ whole genome shotgun (WGS) entry which is preliminary data.</text>
</comment>
<protein>
    <recommendedName>
        <fullName evidence="7">7-hydroxymethyl chlorophyll a reductase</fullName>
    </recommendedName>
</protein>
<sequence>MASAQALPSSRKQEHLEAGKRRLEEFRKKKAAERAKKAAPTSQPHALDVSLDQKQLLETEHARLTDSDGVGTSDGPGRPVEPIGASMNNGHKIYITEKVEQSSLKDADPSPPSLSDFSTLFSGITEKHTNHFDSNRHNASGLAGSANVKYGQETEKVNNESGIYTGSQGDRSSSDHSIVSGFYGSSSQSSLYGRELFQSKENNISLKHSVVNNDSTRFLTSYPSSASSEQQAFKPSYSSSPATAVDSTLPNMKLRDSDSEVEQDMRFNYPMNLDFGERNFSSSISSLRPVHDTAAQTSESTGFNSNSSRRSRPSFLDSLNVSRSSSSSSFQRTEPEDSFIINTSKSNGIDALGSSAFQKLPVETKTDRSLSEMASSNIPSSFDNATKSSVSLTNGVGIMNTNTNENIMERKHEFYQPKQNEDFSALEQHIEDLTQEKFSLQRALEASRALAESLAAENSSLTDSYNQQRGVVNQLKSDMEQLQEEIKTHLVELESVKIACANAQLECNAADERAKLLASEVISLEEKALRLRSSELKLGRQLENSQAEITSYKKKMSSLEKDRQDLQSTIDALQEEKKVLQSKLRKASVTEKSPGVSRSAEKKNVATSTEDLDDIPVTTSQETHGTSSVPRSDATDFLMLPENGQSNLEASSVYIPPDQMRMIQNINTILSELALEKEELMHALTSESSQCSKLKDLNNELSRKLEVQTQRLELLTAQSMANENIPARLPNSHTVQDSNTYADEGDELSLPIISSSSSSSNSNSSKKYSPKVTREDWRQRSKPIPPGGIYPAKDHCSRCGLCDTYYIAHVKNACAFLGDGMAKIEGLEPVVHGRGRKADSFDETYFGVHEELLYARKTKPVEGAQWTGIVTSIAIEMLKSGMVEAVICVQSDPEDRFSPRPVLARTPEEVLAAKGVKPTLSPNLNTLALVEAAGVKRLLFCGVGCQVQALRSVEHHLNLDKLYVLGTNCVDNGTREGLDKFLKAASDEPETVLHYEFMQDYKVHLKHLDGRIEEVPYFCLPANELVDVIAPSCYSCFDYTNALADLVVGYMGVPKYPGVSMTQHPQYITVRNERGREMIGLVKNLLEITPTINSGDRRPFVTETVKADDNAKLGKGPSQPAPKFIGNFIAFLLNLVGPKGLEFARYSLDYHTIRNYLYTNRTWGKDRADRHTPSYAKKIVESYNKNGQIDLMLQNK</sequence>
<evidence type="ECO:0008006" key="7">
    <source>
        <dbReference type="Google" id="ProtNLM"/>
    </source>
</evidence>
<accession>A0AAD6Q918</accession>
<feature type="domain" description="Coenzyme F420 hydrogenase/dehydrogenase beta subunit N-terminal" evidence="3">
    <location>
        <begin position="853"/>
        <end position="927"/>
    </location>
</feature>
<gene>
    <name evidence="5" type="ORF">NC653_024722</name>
</gene>
<dbReference type="Proteomes" id="UP001164929">
    <property type="component" value="Chromosome 10"/>
</dbReference>
<dbReference type="AlphaFoldDB" id="A0AAD6Q918"/>
<feature type="compositionally biased region" description="Polar residues" evidence="2">
    <location>
        <begin position="221"/>
        <end position="250"/>
    </location>
</feature>
<dbReference type="Pfam" id="PF04422">
    <property type="entry name" value="FrhB_FdhB_N"/>
    <property type="match status" value="1"/>
</dbReference>
<feature type="region of interest" description="Disordered" evidence="2">
    <location>
        <begin position="1"/>
        <end position="89"/>
    </location>
</feature>
<feature type="region of interest" description="Disordered" evidence="2">
    <location>
        <begin position="751"/>
        <end position="786"/>
    </location>
</feature>
<evidence type="ECO:0000259" key="3">
    <source>
        <dbReference type="Pfam" id="PF04422"/>
    </source>
</evidence>
<dbReference type="EMBL" id="JAQIZT010000010">
    <property type="protein sequence ID" value="KAJ6981413.1"/>
    <property type="molecule type" value="Genomic_DNA"/>
</dbReference>
<evidence type="ECO:0000313" key="5">
    <source>
        <dbReference type="EMBL" id="KAJ6981413.1"/>
    </source>
</evidence>
<feature type="compositionally biased region" description="Basic and acidic residues" evidence="2">
    <location>
        <begin position="11"/>
        <end position="36"/>
    </location>
</feature>
<feature type="region of interest" description="Disordered" evidence="2">
    <location>
        <begin position="287"/>
        <end position="335"/>
    </location>
</feature>
<feature type="region of interest" description="Disordered" evidence="2">
    <location>
        <begin position="583"/>
        <end position="634"/>
    </location>
</feature>
<feature type="compositionally biased region" description="Polar residues" evidence="2">
    <location>
        <begin position="1"/>
        <end position="10"/>
    </location>
</feature>
<feature type="coiled-coil region" evidence="1">
    <location>
        <begin position="691"/>
        <end position="718"/>
    </location>
</feature>
<feature type="compositionally biased region" description="Basic and acidic residues" evidence="2">
    <location>
        <begin position="55"/>
        <end position="66"/>
    </location>
</feature>
<dbReference type="InterPro" id="IPR044194">
    <property type="entry name" value="BLISTER"/>
</dbReference>
<feature type="compositionally biased region" description="Polar residues" evidence="2">
    <location>
        <begin position="294"/>
        <end position="303"/>
    </location>
</feature>
<evidence type="ECO:0000313" key="6">
    <source>
        <dbReference type="Proteomes" id="UP001164929"/>
    </source>
</evidence>
<keyword evidence="6" id="KW-1185">Reference proteome</keyword>
<dbReference type="InterPro" id="IPR007516">
    <property type="entry name" value="Co_F420_Hydgase/DH_bsu_N"/>
</dbReference>
<dbReference type="PANTHER" id="PTHR47490">
    <property type="entry name" value="PROTEIN BLISTER"/>
    <property type="match status" value="1"/>
</dbReference>
<dbReference type="Pfam" id="PF04432">
    <property type="entry name" value="FrhB_FdhB_C"/>
    <property type="match status" value="1"/>
</dbReference>
<evidence type="ECO:0000256" key="2">
    <source>
        <dbReference type="SAM" id="MobiDB-lite"/>
    </source>
</evidence>
<proteinExistence type="predicted"/>
<feature type="region of interest" description="Disordered" evidence="2">
    <location>
        <begin position="221"/>
        <end position="260"/>
    </location>
</feature>
<name>A0AAD6Q918_9ROSI</name>
<reference evidence="5" key="1">
    <citation type="journal article" date="2023" name="Mol. Ecol. Resour.">
        <title>Chromosome-level genome assembly of a triploid poplar Populus alba 'Berolinensis'.</title>
        <authorList>
            <person name="Chen S."/>
            <person name="Yu Y."/>
            <person name="Wang X."/>
            <person name="Wang S."/>
            <person name="Zhang T."/>
            <person name="Zhou Y."/>
            <person name="He R."/>
            <person name="Meng N."/>
            <person name="Wang Y."/>
            <person name="Liu W."/>
            <person name="Liu Z."/>
            <person name="Liu J."/>
            <person name="Guo Q."/>
            <person name="Huang H."/>
            <person name="Sederoff R.R."/>
            <person name="Wang G."/>
            <person name="Qu G."/>
            <person name="Chen S."/>
        </authorList>
    </citation>
    <scope>NUCLEOTIDE SEQUENCE</scope>
    <source>
        <strain evidence="5">SC-2020</strain>
    </source>
</reference>
<evidence type="ECO:0000259" key="4">
    <source>
        <dbReference type="Pfam" id="PF04432"/>
    </source>
</evidence>
<dbReference type="PANTHER" id="PTHR47490:SF2">
    <property type="entry name" value="PROTEIN BLISTER"/>
    <property type="match status" value="1"/>
</dbReference>
<feature type="compositionally biased region" description="Low complexity" evidence="2">
    <location>
        <begin position="754"/>
        <end position="765"/>
    </location>
</feature>
<dbReference type="GO" id="GO:0040008">
    <property type="term" value="P:regulation of growth"/>
    <property type="evidence" value="ECO:0007669"/>
    <property type="project" value="InterPro"/>
</dbReference>
<evidence type="ECO:0000256" key="1">
    <source>
        <dbReference type="SAM" id="Coils"/>
    </source>
</evidence>
<organism evidence="5 6">
    <name type="scientific">Populus alba x Populus x berolinensis</name>
    <dbReference type="NCBI Taxonomy" id="444605"/>
    <lineage>
        <taxon>Eukaryota</taxon>
        <taxon>Viridiplantae</taxon>
        <taxon>Streptophyta</taxon>
        <taxon>Embryophyta</taxon>
        <taxon>Tracheophyta</taxon>
        <taxon>Spermatophyta</taxon>
        <taxon>Magnoliopsida</taxon>
        <taxon>eudicotyledons</taxon>
        <taxon>Gunneridae</taxon>
        <taxon>Pentapetalae</taxon>
        <taxon>rosids</taxon>
        <taxon>fabids</taxon>
        <taxon>Malpighiales</taxon>
        <taxon>Salicaceae</taxon>
        <taxon>Saliceae</taxon>
        <taxon>Populus</taxon>
    </lineage>
</organism>